<dbReference type="Pfam" id="PF01083">
    <property type="entry name" value="Cutinase"/>
    <property type="match status" value="1"/>
</dbReference>
<dbReference type="PANTHER" id="PTHR33630:SF9">
    <property type="entry name" value="CUTINASE 4"/>
    <property type="match status" value="1"/>
</dbReference>
<dbReference type="Gene3D" id="3.40.50.1820">
    <property type="entry name" value="alpha/beta hydrolase"/>
    <property type="match status" value="1"/>
</dbReference>
<evidence type="ECO:0000256" key="2">
    <source>
        <dbReference type="ARBA" id="ARBA00022487"/>
    </source>
</evidence>
<dbReference type="EMBL" id="BOMH01000024">
    <property type="protein sequence ID" value="GID65336.1"/>
    <property type="molecule type" value="Genomic_DNA"/>
</dbReference>
<dbReference type="SUPFAM" id="SSF53474">
    <property type="entry name" value="alpha/beta-Hydrolases"/>
    <property type="match status" value="1"/>
</dbReference>
<dbReference type="RefSeq" id="WP_203741300.1">
    <property type="nucleotide sequence ID" value="NZ_BAAAUC010000018.1"/>
</dbReference>
<dbReference type="Proteomes" id="UP000619479">
    <property type="component" value="Unassembled WGS sequence"/>
</dbReference>
<dbReference type="AlphaFoldDB" id="A0A919IIZ4"/>
<gene>
    <name evidence="5" type="ORF">Acy02nite_32170</name>
</gene>
<organism evidence="5 6">
    <name type="scientific">Actinoplanes cyaneus</name>
    <dbReference type="NCBI Taxonomy" id="52696"/>
    <lineage>
        <taxon>Bacteria</taxon>
        <taxon>Bacillati</taxon>
        <taxon>Actinomycetota</taxon>
        <taxon>Actinomycetes</taxon>
        <taxon>Micromonosporales</taxon>
        <taxon>Micromonosporaceae</taxon>
        <taxon>Actinoplanes</taxon>
    </lineage>
</organism>
<keyword evidence="4" id="KW-1015">Disulfide bond</keyword>
<dbReference type="PANTHER" id="PTHR33630">
    <property type="entry name" value="CUTINASE RV1984C-RELATED-RELATED"/>
    <property type="match status" value="1"/>
</dbReference>
<keyword evidence="2" id="KW-0719">Serine esterase</keyword>
<accession>A0A919IIZ4</accession>
<dbReference type="GO" id="GO:0052689">
    <property type="term" value="F:carboxylic ester hydrolase activity"/>
    <property type="evidence" value="ECO:0007669"/>
    <property type="project" value="UniProtKB-KW"/>
</dbReference>
<evidence type="ECO:0000313" key="6">
    <source>
        <dbReference type="Proteomes" id="UP000619479"/>
    </source>
</evidence>
<name>A0A919IIZ4_9ACTN</name>
<evidence type="ECO:0000313" key="5">
    <source>
        <dbReference type="EMBL" id="GID65336.1"/>
    </source>
</evidence>
<evidence type="ECO:0000256" key="1">
    <source>
        <dbReference type="ARBA" id="ARBA00007534"/>
    </source>
</evidence>
<sequence>MSPRRSSERRGPRSLRKRVALGGAVAAVTVGALLVVQNSFAATIPGLGASRQSAQPGTAAAAGSGGAARTGFGAAGNGLRFSGLGGSTRVASTGDQPGNCPDAHIVVTRASTEAPGTGIIGSLATAVTRASDQKITVEATDYPALLNPYPPSVAAGTRALTTQLTDEARNCPDTKIVVMGYSQGAHVIGDVLAGTGRAAGFTQSAAISTDVSDKVVAVVLMGDPRFVPGKSFNAGTSRTRGLFPRGNDASLDAFADRTQSFCDTGDTFCASGASVATHLSYTRKYNRVAQDFILSKIGG</sequence>
<keyword evidence="3" id="KW-0378">Hydrolase</keyword>
<dbReference type="SMART" id="SM01110">
    <property type="entry name" value="Cutinase"/>
    <property type="match status" value="1"/>
</dbReference>
<evidence type="ECO:0000256" key="3">
    <source>
        <dbReference type="ARBA" id="ARBA00022801"/>
    </source>
</evidence>
<proteinExistence type="inferred from homology"/>
<evidence type="ECO:0008006" key="7">
    <source>
        <dbReference type="Google" id="ProtNLM"/>
    </source>
</evidence>
<reference evidence="5" key="1">
    <citation type="submission" date="2021-01" db="EMBL/GenBank/DDBJ databases">
        <title>Whole genome shotgun sequence of Actinoplanes cyaneus NBRC 14990.</title>
        <authorList>
            <person name="Komaki H."/>
            <person name="Tamura T."/>
        </authorList>
    </citation>
    <scope>NUCLEOTIDE SEQUENCE</scope>
    <source>
        <strain evidence="5">NBRC 14990</strain>
    </source>
</reference>
<dbReference type="InterPro" id="IPR000675">
    <property type="entry name" value="Cutinase/axe"/>
</dbReference>
<protein>
    <recommendedName>
        <fullName evidence="7">Cutinase</fullName>
    </recommendedName>
</protein>
<dbReference type="InterPro" id="IPR029058">
    <property type="entry name" value="AB_hydrolase_fold"/>
</dbReference>
<evidence type="ECO:0000256" key="4">
    <source>
        <dbReference type="ARBA" id="ARBA00023157"/>
    </source>
</evidence>
<keyword evidence="6" id="KW-1185">Reference proteome</keyword>
<comment type="similarity">
    <text evidence="1">Belongs to the cutinase family.</text>
</comment>
<comment type="caution">
    <text evidence="5">The sequence shown here is derived from an EMBL/GenBank/DDBJ whole genome shotgun (WGS) entry which is preliminary data.</text>
</comment>